<evidence type="ECO:0000256" key="1">
    <source>
        <dbReference type="SAM" id="SignalP"/>
    </source>
</evidence>
<dbReference type="Proteomes" id="UP000682358">
    <property type="component" value="Chromosome"/>
</dbReference>
<proteinExistence type="predicted"/>
<gene>
    <name evidence="2" type="ORF">KOF27_08690</name>
</gene>
<feature type="signal peptide" evidence="1">
    <location>
        <begin position="1"/>
        <end position="20"/>
    </location>
</feature>
<keyword evidence="1" id="KW-0732">Signal</keyword>
<organism evidence="2 3">
    <name type="scientific">Providencia rettgeri</name>
    <dbReference type="NCBI Taxonomy" id="587"/>
    <lineage>
        <taxon>Bacteria</taxon>
        <taxon>Pseudomonadati</taxon>
        <taxon>Pseudomonadota</taxon>
        <taxon>Gammaproteobacteria</taxon>
        <taxon>Enterobacterales</taxon>
        <taxon>Morganellaceae</taxon>
        <taxon>Providencia</taxon>
    </lineage>
</organism>
<dbReference type="EMBL" id="CP076405">
    <property type="protein sequence ID" value="QWQ22366.2"/>
    <property type="molecule type" value="Genomic_DNA"/>
</dbReference>
<dbReference type="AlphaFoldDB" id="A0AAJ4NLY1"/>
<evidence type="ECO:0000313" key="2">
    <source>
        <dbReference type="EMBL" id="QWQ22366.2"/>
    </source>
</evidence>
<feature type="chain" id="PRO_5042499867" evidence="1">
    <location>
        <begin position="21"/>
        <end position="126"/>
    </location>
</feature>
<name>A0AAJ4NLY1_PRORE</name>
<protein>
    <submittedName>
        <fullName evidence="2">Uncharacterized protein</fullName>
    </submittedName>
</protein>
<evidence type="ECO:0000313" key="3">
    <source>
        <dbReference type="Proteomes" id="UP000682358"/>
    </source>
</evidence>
<reference evidence="2" key="1">
    <citation type="submission" date="2021-06" db="EMBL/GenBank/DDBJ databases">
        <title>Emergence of genetically related NDM-1-producing Providencia rettgeri strains in Argentina.</title>
        <authorList>
            <person name="Pasteran F."/>
            <person name="Meo A."/>
            <person name="Gomez S."/>
            <person name="Derdoy L."/>
            <person name="Albronoz E."/>
            <person name="Faccone D."/>
            <person name="Guerriero L."/>
            <person name="Archuby D."/>
            <person name="Tarzia A."/>
            <person name="Lopez M."/>
            <person name="Corso A."/>
        </authorList>
    </citation>
    <scope>NUCLEOTIDE SEQUENCE</scope>
    <source>
        <strain evidence="2">PreM15628</strain>
    </source>
</reference>
<accession>A0AAJ4NLY1</accession>
<sequence length="126" mass="14130">MKRIKTKLLIVLLLALGVFAYHSYTSIGDSDVKNEAQSLVEKKFGNSSAVEFSDVEIVQKNEFKEGESYRVCGLYHLSSQDDALPFVANVIVKEGSFSEHGQLIISETPELQFSIEQLCVKKQANW</sequence>